<feature type="compositionally biased region" description="Acidic residues" evidence="1">
    <location>
        <begin position="39"/>
        <end position="62"/>
    </location>
</feature>
<evidence type="ECO:0000313" key="3">
    <source>
        <dbReference type="Proteomes" id="UP000796880"/>
    </source>
</evidence>
<protein>
    <submittedName>
        <fullName evidence="2">Uncharacterized protein</fullName>
    </submittedName>
</protein>
<gene>
    <name evidence="2" type="ORF">FNV43_RR11165</name>
</gene>
<name>A0A8K0MHG9_9ROSA</name>
<evidence type="ECO:0000256" key="1">
    <source>
        <dbReference type="SAM" id="MobiDB-lite"/>
    </source>
</evidence>
<comment type="caution">
    <text evidence="2">The sequence shown here is derived from an EMBL/GenBank/DDBJ whole genome shotgun (WGS) entry which is preliminary data.</text>
</comment>
<organism evidence="2 3">
    <name type="scientific">Rhamnella rubrinervis</name>
    <dbReference type="NCBI Taxonomy" id="2594499"/>
    <lineage>
        <taxon>Eukaryota</taxon>
        <taxon>Viridiplantae</taxon>
        <taxon>Streptophyta</taxon>
        <taxon>Embryophyta</taxon>
        <taxon>Tracheophyta</taxon>
        <taxon>Spermatophyta</taxon>
        <taxon>Magnoliopsida</taxon>
        <taxon>eudicotyledons</taxon>
        <taxon>Gunneridae</taxon>
        <taxon>Pentapetalae</taxon>
        <taxon>rosids</taxon>
        <taxon>fabids</taxon>
        <taxon>Rosales</taxon>
        <taxon>Rhamnaceae</taxon>
        <taxon>rhamnoid group</taxon>
        <taxon>Rhamneae</taxon>
        <taxon>Rhamnella</taxon>
    </lineage>
</organism>
<dbReference type="AlphaFoldDB" id="A0A8K0MHG9"/>
<feature type="region of interest" description="Disordered" evidence="1">
    <location>
        <begin position="1"/>
        <end position="77"/>
    </location>
</feature>
<accession>A0A8K0MHG9</accession>
<reference evidence="2" key="1">
    <citation type="submission" date="2020-03" db="EMBL/GenBank/DDBJ databases">
        <title>A high-quality chromosome-level genome assembly of a woody plant with both climbing and erect habits, Rhamnella rubrinervis.</title>
        <authorList>
            <person name="Lu Z."/>
            <person name="Yang Y."/>
            <person name="Zhu X."/>
            <person name="Sun Y."/>
        </authorList>
    </citation>
    <scope>NUCLEOTIDE SEQUENCE</scope>
    <source>
        <strain evidence="2">BYM</strain>
        <tissue evidence="2">Leaf</tissue>
    </source>
</reference>
<dbReference type="Proteomes" id="UP000796880">
    <property type="component" value="Unassembled WGS sequence"/>
</dbReference>
<proteinExistence type="predicted"/>
<dbReference type="EMBL" id="VOIH02000005">
    <property type="protein sequence ID" value="KAF3445987.1"/>
    <property type="molecule type" value="Genomic_DNA"/>
</dbReference>
<sequence>MAKILMGLLPTVGSCGRGDSKLSSRTWKEPLRVSKTDGEEQEEEEDDDDDDDDEEEDEEEEDHKEWRENNNTRMRKR</sequence>
<feature type="compositionally biased region" description="Basic and acidic residues" evidence="1">
    <location>
        <begin position="18"/>
        <end position="38"/>
    </location>
</feature>
<keyword evidence="3" id="KW-1185">Reference proteome</keyword>
<dbReference type="PROSITE" id="PS51257">
    <property type="entry name" value="PROKAR_LIPOPROTEIN"/>
    <property type="match status" value="1"/>
</dbReference>
<evidence type="ECO:0000313" key="2">
    <source>
        <dbReference type="EMBL" id="KAF3445987.1"/>
    </source>
</evidence>